<dbReference type="VEuPathDB" id="FungiDB:CLCR_10612"/>
<feature type="transmembrane region" description="Helical" evidence="1">
    <location>
        <begin position="87"/>
        <end position="108"/>
    </location>
</feature>
<keyword evidence="1" id="KW-0812">Transmembrane</keyword>
<dbReference type="Pfam" id="PF06912">
    <property type="entry name" value="DUF1275"/>
    <property type="match status" value="1"/>
</dbReference>
<accession>A0A1C1CY70</accession>
<dbReference type="PANTHER" id="PTHR37488">
    <property type="entry name" value="DUF1275 DOMAIN-CONTAINING PROTEIN"/>
    <property type="match status" value="1"/>
</dbReference>
<dbReference type="InterPro" id="IPR010699">
    <property type="entry name" value="DUF1275"/>
</dbReference>
<feature type="transmembrane region" description="Helical" evidence="1">
    <location>
        <begin position="244"/>
        <end position="261"/>
    </location>
</feature>
<dbReference type="Proteomes" id="UP000094526">
    <property type="component" value="Unassembled WGS sequence"/>
</dbReference>
<keyword evidence="1" id="KW-1133">Transmembrane helix</keyword>
<reference evidence="3" key="1">
    <citation type="submission" date="2015-07" db="EMBL/GenBank/DDBJ databases">
        <authorList>
            <person name="Teixeira M.M."/>
            <person name="Souza R.C."/>
            <person name="Almeida L.G."/>
            <person name="Vicente V.A."/>
            <person name="de Hoog S."/>
            <person name="Bocca A.L."/>
            <person name="de Almeida S.R."/>
            <person name="Vasconcelos A.T."/>
            <person name="Felipe M.S."/>
        </authorList>
    </citation>
    <scope>NUCLEOTIDE SEQUENCE [LARGE SCALE GENOMIC DNA]</scope>
    <source>
        <strain evidence="3">KSF</strain>
    </source>
</reference>
<sequence length="271" mass="29964">MADVHSDSSMDDSLEMFKRRSRMTRWRQYLAEDASKEWADLILIVTCFISGLVDSAVFNVWSCFVSMQTGNTVYVGLGMSGQPLSQPYRWVKSGTAILSFCLGTYFFSRVCRFFGPLRRGTLFGSFIFQALLCFIAGILVVSGVVHKDAGNQLPRNYIVLLPLGLLSFQSAGQIVMSRMLLYNELPTIVLTSTYCDLMFDPLLFTAPLTQNPKRNRRFVSAVALVLGAGLGGVLTKGGDISDPLWIAGGIKVVLGLVWVFWKAEGGTIRLQ</sequence>
<dbReference type="PANTHER" id="PTHR37488:SF7">
    <property type="entry name" value="DUF1275 DOMAIN PROTEIN"/>
    <property type="match status" value="1"/>
</dbReference>
<organism evidence="2 3">
    <name type="scientific">Cladophialophora carrionii</name>
    <dbReference type="NCBI Taxonomy" id="86049"/>
    <lineage>
        <taxon>Eukaryota</taxon>
        <taxon>Fungi</taxon>
        <taxon>Dikarya</taxon>
        <taxon>Ascomycota</taxon>
        <taxon>Pezizomycotina</taxon>
        <taxon>Eurotiomycetes</taxon>
        <taxon>Chaetothyriomycetidae</taxon>
        <taxon>Chaetothyriales</taxon>
        <taxon>Herpotrichiellaceae</taxon>
        <taxon>Cladophialophora</taxon>
    </lineage>
</organism>
<dbReference type="VEuPathDB" id="FungiDB:G647_00348"/>
<keyword evidence="3" id="KW-1185">Reference proteome</keyword>
<evidence type="ECO:0000313" key="3">
    <source>
        <dbReference type="Proteomes" id="UP000094526"/>
    </source>
</evidence>
<comment type="caution">
    <text evidence="2">The sequence shown here is derived from an EMBL/GenBank/DDBJ whole genome shotgun (WGS) entry which is preliminary data.</text>
</comment>
<name>A0A1C1CY70_9EURO</name>
<feature type="transmembrane region" description="Helical" evidence="1">
    <location>
        <begin position="157"/>
        <end position="176"/>
    </location>
</feature>
<protein>
    <submittedName>
        <fullName evidence="2">DUF1275 domain protein</fullName>
    </submittedName>
</protein>
<evidence type="ECO:0000256" key="1">
    <source>
        <dbReference type="SAM" id="Phobius"/>
    </source>
</evidence>
<dbReference type="STRING" id="86049.A0A1C1CY70"/>
<keyword evidence="1" id="KW-0472">Membrane</keyword>
<feature type="transmembrane region" description="Helical" evidence="1">
    <location>
        <begin position="218"/>
        <end position="238"/>
    </location>
</feature>
<gene>
    <name evidence="2" type="ORF">CLCR_10612</name>
</gene>
<dbReference type="EMBL" id="LGRB01000008">
    <property type="protein sequence ID" value="OCT53378.1"/>
    <property type="molecule type" value="Genomic_DNA"/>
</dbReference>
<feature type="transmembrane region" description="Helical" evidence="1">
    <location>
        <begin position="120"/>
        <end position="145"/>
    </location>
</feature>
<feature type="transmembrane region" description="Helical" evidence="1">
    <location>
        <begin position="41"/>
        <end position="67"/>
    </location>
</feature>
<dbReference type="AlphaFoldDB" id="A0A1C1CY70"/>
<proteinExistence type="predicted"/>
<evidence type="ECO:0000313" key="2">
    <source>
        <dbReference type="EMBL" id="OCT53378.1"/>
    </source>
</evidence>
<dbReference type="OrthoDB" id="5288586at2759"/>
<dbReference type="eggNOG" id="ENOG502S0ZW">
    <property type="taxonomic scope" value="Eukaryota"/>
</dbReference>